<feature type="transmembrane region" description="Helical" evidence="2">
    <location>
        <begin position="55"/>
        <end position="85"/>
    </location>
</feature>
<feature type="transmembrane region" description="Helical" evidence="2">
    <location>
        <begin position="21"/>
        <end position="43"/>
    </location>
</feature>
<keyword evidence="2" id="KW-0472">Membrane</keyword>
<evidence type="ECO:0000256" key="2">
    <source>
        <dbReference type="SAM" id="Phobius"/>
    </source>
</evidence>
<feature type="compositionally biased region" description="Basic and acidic residues" evidence="1">
    <location>
        <begin position="104"/>
        <end position="117"/>
    </location>
</feature>
<evidence type="ECO:0000313" key="4">
    <source>
        <dbReference type="Proteomes" id="UP001589643"/>
    </source>
</evidence>
<gene>
    <name evidence="3" type="ORF">AB7P39_14405</name>
</gene>
<sequence>MTDLTSTEDTALPSPLARPRVRWAGIVWGLAFATLAVAGVVLTRSPDAYGGLLEWGAAISIPTLVATGLLTVGAAVLVTGIVGMLRHAQRSLAPRHAAAPSTDHVTETTETPERHTT</sequence>
<feature type="region of interest" description="Disordered" evidence="1">
    <location>
        <begin position="92"/>
        <end position="117"/>
    </location>
</feature>
<organism evidence="3 4">
    <name type="scientific">Microbacterium plantarum</name>
    <dbReference type="NCBI Taxonomy" id="1816425"/>
    <lineage>
        <taxon>Bacteria</taxon>
        <taxon>Bacillati</taxon>
        <taxon>Actinomycetota</taxon>
        <taxon>Actinomycetes</taxon>
        <taxon>Micrococcales</taxon>
        <taxon>Microbacteriaceae</taxon>
        <taxon>Microbacterium</taxon>
    </lineage>
</organism>
<dbReference type="EMBL" id="JBHLHV010000002">
    <property type="protein sequence ID" value="MFB8894038.1"/>
    <property type="molecule type" value="Genomic_DNA"/>
</dbReference>
<keyword evidence="2" id="KW-0812">Transmembrane</keyword>
<accession>A0ABV5EVN9</accession>
<keyword evidence="4" id="KW-1185">Reference proteome</keyword>
<evidence type="ECO:0000313" key="3">
    <source>
        <dbReference type="EMBL" id="MFB8894038.1"/>
    </source>
</evidence>
<proteinExistence type="predicted"/>
<dbReference type="Proteomes" id="UP001589643">
    <property type="component" value="Unassembled WGS sequence"/>
</dbReference>
<evidence type="ECO:0000256" key="1">
    <source>
        <dbReference type="SAM" id="MobiDB-lite"/>
    </source>
</evidence>
<reference evidence="3 4" key="1">
    <citation type="submission" date="2024-08" db="EMBL/GenBank/DDBJ databases">
        <title>Heavy metals resistant antinobacteria isolated from wastewater.</title>
        <authorList>
            <person name="Roman Ponce B."/>
            <person name="Blanco Mercado M.A."/>
            <person name="Avila Aldana I.N."/>
            <person name="Morales Arrieta S."/>
        </authorList>
    </citation>
    <scope>NUCLEOTIDE SEQUENCE [LARGE SCALE GENOMIC DNA]</scope>
    <source>
        <strain evidence="4">sma-1</strain>
    </source>
</reference>
<protein>
    <submittedName>
        <fullName evidence="3">Uncharacterized protein</fullName>
    </submittedName>
</protein>
<dbReference type="RefSeq" id="WP_181574238.1">
    <property type="nucleotide sequence ID" value="NZ_JBHLHV010000002.1"/>
</dbReference>
<keyword evidence="2" id="KW-1133">Transmembrane helix</keyword>
<name>A0ABV5EVN9_9MICO</name>
<comment type="caution">
    <text evidence="3">The sequence shown here is derived from an EMBL/GenBank/DDBJ whole genome shotgun (WGS) entry which is preliminary data.</text>
</comment>